<accession>A0ACB8B4W5</accession>
<sequence>ESGWCESSVKICLPKEKTKGPLLFANEEGAPEVEINGVYHRSLTDVITSTFQDEAVNTFDMTPFQQFWQVTKAQTVKVFSKVYSSPKMLDTYTEVNALPREPSDDLKRVIASLMLWSDSMHLTSFGNASLWPFYLYFGNQPKYTCGKPTSLACHHVAYILMLPDDLQDIYVLVFAEGWTSNVHTHCKWELFHTIWKLLLNKDFMEVYRHDIVIWCGDGVIWPVFPHFFSYSAHYPEGWAHHLGFDMD</sequence>
<organism evidence="1 2">
    <name type="scientific">Leucogyrophana mollusca</name>
    <dbReference type="NCBI Taxonomy" id="85980"/>
    <lineage>
        <taxon>Eukaryota</taxon>
        <taxon>Fungi</taxon>
        <taxon>Dikarya</taxon>
        <taxon>Basidiomycota</taxon>
        <taxon>Agaricomycotina</taxon>
        <taxon>Agaricomycetes</taxon>
        <taxon>Agaricomycetidae</taxon>
        <taxon>Boletales</taxon>
        <taxon>Boletales incertae sedis</taxon>
        <taxon>Leucogyrophana</taxon>
    </lineage>
</organism>
<reference evidence="1" key="1">
    <citation type="journal article" date="2021" name="New Phytol.">
        <title>Evolutionary innovations through gain and loss of genes in the ectomycorrhizal Boletales.</title>
        <authorList>
            <person name="Wu G."/>
            <person name="Miyauchi S."/>
            <person name="Morin E."/>
            <person name="Kuo A."/>
            <person name="Drula E."/>
            <person name="Varga T."/>
            <person name="Kohler A."/>
            <person name="Feng B."/>
            <person name="Cao Y."/>
            <person name="Lipzen A."/>
            <person name="Daum C."/>
            <person name="Hundley H."/>
            <person name="Pangilinan J."/>
            <person name="Johnson J."/>
            <person name="Barry K."/>
            <person name="LaButti K."/>
            <person name="Ng V."/>
            <person name="Ahrendt S."/>
            <person name="Min B."/>
            <person name="Choi I.G."/>
            <person name="Park H."/>
            <person name="Plett J.M."/>
            <person name="Magnuson J."/>
            <person name="Spatafora J.W."/>
            <person name="Nagy L.G."/>
            <person name="Henrissat B."/>
            <person name="Grigoriev I.V."/>
            <person name="Yang Z.L."/>
            <person name="Xu J."/>
            <person name="Martin F.M."/>
        </authorList>
    </citation>
    <scope>NUCLEOTIDE SEQUENCE</scope>
    <source>
        <strain evidence="1">KUC20120723A-06</strain>
    </source>
</reference>
<protein>
    <submittedName>
        <fullName evidence="1">Uncharacterized protein</fullName>
    </submittedName>
</protein>
<comment type="caution">
    <text evidence="1">The sequence shown here is derived from an EMBL/GenBank/DDBJ whole genome shotgun (WGS) entry which is preliminary data.</text>
</comment>
<feature type="non-terminal residue" evidence="1">
    <location>
        <position position="1"/>
    </location>
</feature>
<name>A0ACB8B4W5_9AGAM</name>
<dbReference type="EMBL" id="MU266632">
    <property type="protein sequence ID" value="KAH7919772.1"/>
    <property type="molecule type" value="Genomic_DNA"/>
</dbReference>
<dbReference type="Proteomes" id="UP000790709">
    <property type="component" value="Unassembled WGS sequence"/>
</dbReference>
<evidence type="ECO:0000313" key="1">
    <source>
        <dbReference type="EMBL" id="KAH7919772.1"/>
    </source>
</evidence>
<gene>
    <name evidence="1" type="ORF">BV22DRAFT_1022403</name>
</gene>
<proteinExistence type="predicted"/>
<keyword evidence="2" id="KW-1185">Reference proteome</keyword>
<evidence type="ECO:0000313" key="2">
    <source>
        <dbReference type="Proteomes" id="UP000790709"/>
    </source>
</evidence>